<comment type="pathway">
    <text evidence="2">Protein modification; protein ubiquitination.</text>
</comment>
<comment type="catalytic activity">
    <reaction evidence="2">
        <text>S-ubiquitinyl-[E2 ubiquitin-conjugating enzyme]-L-cysteine + [acceptor protein]-L-lysine = [E2 ubiquitin-conjugating enzyme]-L-cysteine + N(6)-ubiquitinyl-[acceptor protein]-L-lysine.</text>
        <dbReference type="EC" id="2.3.2.27"/>
    </reaction>
</comment>
<comment type="subcellular location">
    <subcellularLocation>
        <location evidence="2">Nucleus</location>
    </subcellularLocation>
</comment>
<comment type="caution">
    <text evidence="5">The sequence shown here is derived from an EMBL/GenBank/DDBJ whole genome shotgun (WGS) entry which is preliminary data.</text>
</comment>
<dbReference type="Gene3D" id="3.30.40.10">
    <property type="entry name" value="Zinc/RING finger domain, C3HC4 (zinc finger)"/>
    <property type="match status" value="1"/>
</dbReference>
<evidence type="ECO:0000256" key="2">
    <source>
        <dbReference type="RuleBase" id="RU367101"/>
    </source>
</evidence>
<keyword evidence="2" id="KW-0227">DNA damage</keyword>
<keyword evidence="2" id="KW-0508">mRNA splicing</keyword>
<dbReference type="PANTHER" id="PTHR43995:SF1">
    <property type="entry name" value="PRE-MRNA-PROCESSING FACTOR 19"/>
    <property type="match status" value="1"/>
</dbReference>
<dbReference type="Gene3D" id="2.130.10.10">
    <property type="entry name" value="YVTN repeat-like/Quinoprotein amine dehydrogenase"/>
    <property type="match status" value="1"/>
</dbReference>
<dbReference type="InterPro" id="IPR013915">
    <property type="entry name" value="Prp19_cc"/>
</dbReference>
<dbReference type="EMBL" id="JABMIG020000095">
    <property type="protein sequence ID" value="KAL3793022.1"/>
    <property type="molecule type" value="Genomic_DNA"/>
</dbReference>
<evidence type="ECO:0000313" key="5">
    <source>
        <dbReference type="EMBL" id="KAL3793022.1"/>
    </source>
</evidence>
<feature type="region of interest" description="Disordered" evidence="3">
    <location>
        <begin position="151"/>
        <end position="189"/>
    </location>
</feature>
<evidence type="ECO:0000313" key="6">
    <source>
        <dbReference type="Proteomes" id="UP001516023"/>
    </source>
</evidence>
<feature type="domain" description="Prp19 coiled-coil region" evidence="4">
    <location>
        <begin position="77"/>
        <end position="141"/>
    </location>
</feature>
<dbReference type="EC" id="2.3.2.27" evidence="2"/>
<keyword evidence="6" id="KW-1185">Reference proteome</keyword>
<dbReference type="GO" id="GO:0061630">
    <property type="term" value="F:ubiquitin protein ligase activity"/>
    <property type="evidence" value="ECO:0007669"/>
    <property type="project" value="UniProtKB-UniRule"/>
</dbReference>
<dbReference type="InterPro" id="IPR001680">
    <property type="entry name" value="WD40_rpt"/>
</dbReference>
<dbReference type="InterPro" id="IPR036322">
    <property type="entry name" value="WD40_repeat_dom_sf"/>
</dbReference>
<proteinExistence type="inferred from homology"/>
<sequence>MAEATSVYTCSLSGLPATNPVVTPSGHICSKSLLLTKLSENGGLDPFDNAGKRTLDESDLIELSTEPGVVPPRPPSATSLPSLLKILQSEFDAVLLELYDTRKALEETRRELSTALYQNDAAVRVIARVCGERDELAGRLEGLIKSGAAAAAPVADSVGGTGKRARDDQQQQEEEEEEPSKKHKGGSVIPASDLQAMVDTWSALSSARRTLTKTKRSPEEISAFEESLGGMVEKKVNLHKSNSNGVLGLCSVVWRGEEVVLSIGRDGQILVYNVNKGVICASVACAGVEGMHATVIEDTLFVCAFAGNEVKLFSVQEDEGVLLGSIEIDPPVNVTIHPSSATDAVRILVGTSNKVILLKYANQKLETLTSLDDPNHDSKYTTGAMHPDGLIYAAGTEGGKLIVWDLKTQTLAMALNVSEGNPVTNIAFSENGYHVATSTPSSILIWDLRKQKIIGTIQDTKTYALSFDPTASYLAYAGEGFTKVCVCKDWDRVICTLEFEHKSGKGKKQGNNDNTIKGGVVWGKGVGEGKKMCLVTCSDGEKPLRFWGVE</sequence>
<dbReference type="AlphaFoldDB" id="A0ABD3PYT5"/>
<keyword evidence="2" id="KW-0808">Transferase</keyword>
<keyword evidence="2" id="KW-0833">Ubl conjugation pathway</keyword>
<comment type="similarity">
    <text evidence="2">Belongs to the WD repeat PRP19 family.</text>
</comment>
<dbReference type="InterPro" id="IPR015943">
    <property type="entry name" value="WD40/YVTN_repeat-like_dom_sf"/>
</dbReference>
<dbReference type="GO" id="GO:0000974">
    <property type="term" value="C:Prp19 complex"/>
    <property type="evidence" value="ECO:0007669"/>
    <property type="project" value="UniProtKB-UniRule"/>
</dbReference>
<accession>A0ABD3PYT5</accession>
<dbReference type="InterPro" id="IPR038959">
    <property type="entry name" value="Prp19"/>
</dbReference>
<dbReference type="GO" id="GO:0005681">
    <property type="term" value="C:spliceosomal complex"/>
    <property type="evidence" value="ECO:0007669"/>
    <property type="project" value="UniProtKB-KW"/>
</dbReference>
<name>A0ABD3PYT5_9STRA</name>
<dbReference type="GO" id="GO:0008380">
    <property type="term" value="P:RNA splicing"/>
    <property type="evidence" value="ECO:0007669"/>
    <property type="project" value="UniProtKB-KW"/>
</dbReference>
<feature type="repeat" description="WD" evidence="1">
    <location>
        <begin position="373"/>
        <end position="414"/>
    </location>
</feature>
<evidence type="ECO:0000256" key="3">
    <source>
        <dbReference type="SAM" id="MobiDB-lite"/>
    </source>
</evidence>
<dbReference type="PANTHER" id="PTHR43995">
    <property type="entry name" value="PRE-MRNA-PROCESSING FACTOR 19"/>
    <property type="match status" value="1"/>
</dbReference>
<keyword evidence="2" id="KW-0747">Spliceosome</keyword>
<comment type="function">
    <text evidence="2">Ubiquitin-protein ligase which is mainly involved pre-mRNA splicing and DNA repair. Required for pre-mRNA splicing as component of the spliceosome.</text>
</comment>
<gene>
    <name evidence="5" type="ORF">HJC23_003030</name>
</gene>
<protein>
    <recommendedName>
        <fullName evidence="2">Pre-mRNA-processing factor 19</fullName>
        <ecNumber evidence="2">2.3.2.27</ecNumber>
    </recommendedName>
</protein>
<keyword evidence="1" id="KW-0853">WD repeat</keyword>
<evidence type="ECO:0000256" key="1">
    <source>
        <dbReference type="PROSITE-ProRule" id="PRU00221"/>
    </source>
</evidence>
<evidence type="ECO:0000259" key="4">
    <source>
        <dbReference type="Pfam" id="PF08606"/>
    </source>
</evidence>
<dbReference type="GO" id="GO:0070534">
    <property type="term" value="P:protein K63-linked ubiquitination"/>
    <property type="evidence" value="ECO:0007669"/>
    <property type="project" value="UniProtKB-UniRule"/>
</dbReference>
<dbReference type="PROSITE" id="PS50082">
    <property type="entry name" value="WD_REPEATS_2"/>
    <property type="match status" value="1"/>
</dbReference>
<keyword evidence="2" id="KW-0539">Nucleus</keyword>
<dbReference type="GO" id="GO:0006281">
    <property type="term" value="P:DNA repair"/>
    <property type="evidence" value="ECO:0007669"/>
    <property type="project" value="UniProtKB-KW"/>
</dbReference>
<keyword evidence="2" id="KW-0234">DNA repair</keyword>
<dbReference type="SUPFAM" id="SSF50978">
    <property type="entry name" value="WD40 repeat-like"/>
    <property type="match status" value="1"/>
</dbReference>
<keyword evidence="2" id="KW-0507">mRNA processing</keyword>
<organism evidence="5 6">
    <name type="scientific">Cyclotella cryptica</name>
    <dbReference type="NCBI Taxonomy" id="29204"/>
    <lineage>
        <taxon>Eukaryota</taxon>
        <taxon>Sar</taxon>
        <taxon>Stramenopiles</taxon>
        <taxon>Ochrophyta</taxon>
        <taxon>Bacillariophyta</taxon>
        <taxon>Coscinodiscophyceae</taxon>
        <taxon>Thalassiosirophycidae</taxon>
        <taxon>Stephanodiscales</taxon>
        <taxon>Stephanodiscaceae</taxon>
        <taxon>Cyclotella</taxon>
    </lineage>
</organism>
<dbReference type="Pfam" id="PF08606">
    <property type="entry name" value="Prp19"/>
    <property type="match status" value="1"/>
</dbReference>
<dbReference type="InterPro" id="IPR013083">
    <property type="entry name" value="Znf_RING/FYVE/PHD"/>
</dbReference>
<dbReference type="Proteomes" id="UP001516023">
    <property type="component" value="Unassembled WGS sequence"/>
</dbReference>
<dbReference type="SUPFAM" id="SSF57850">
    <property type="entry name" value="RING/U-box"/>
    <property type="match status" value="1"/>
</dbReference>
<dbReference type="SMART" id="SM00320">
    <property type="entry name" value="WD40"/>
    <property type="match status" value="4"/>
</dbReference>
<reference evidence="5 6" key="1">
    <citation type="journal article" date="2020" name="G3 (Bethesda)">
        <title>Improved Reference Genome for Cyclotella cryptica CCMP332, a Model for Cell Wall Morphogenesis, Salinity Adaptation, and Lipid Production in Diatoms (Bacillariophyta).</title>
        <authorList>
            <person name="Roberts W.R."/>
            <person name="Downey K.M."/>
            <person name="Ruck E.C."/>
            <person name="Traller J.C."/>
            <person name="Alverson A.J."/>
        </authorList>
    </citation>
    <scope>NUCLEOTIDE SEQUENCE [LARGE SCALE GENOMIC DNA]</scope>
    <source>
        <strain evidence="5 6">CCMP332</strain>
    </source>
</reference>
<dbReference type="GO" id="GO:0006397">
    <property type="term" value="P:mRNA processing"/>
    <property type="evidence" value="ECO:0007669"/>
    <property type="project" value="UniProtKB-KW"/>
</dbReference>
<comment type="subunit">
    <text evidence="2">Homotetramer.</text>
</comment>